<reference evidence="3 4" key="1">
    <citation type="submission" date="2012-02" db="EMBL/GenBank/DDBJ databases">
        <title>Complete sequence of chromosome of Singulisphaera acidiphila DSM 18658.</title>
        <authorList>
            <consortium name="US DOE Joint Genome Institute (JGI-PGF)"/>
            <person name="Lucas S."/>
            <person name="Copeland A."/>
            <person name="Lapidus A."/>
            <person name="Glavina del Rio T."/>
            <person name="Dalin E."/>
            <person name="Tice H."/>
            <person name="Bruce D."/>
            <person name="Goodwin L."/>
            <person name="Pitluck S."/>
            <person name="Peters L."/>
            <person name="Ovchinnikova G."/>
            <person name="Chertkov O."/>
            <person name="Kyrpides N."/>
            <person name="Mavromatis K."/>
            <person name="Ivanova N."/>
            <person name="Brettin T."/>
            <person name="Detter J.C."/>
            <person name="Han C."/>
            <person name="Larimer F."/>
            <person name="Land M."/>
            <person name="Hauser L."/>
            <person name="Markowitz V."/>
            <person name="Cheng J.-F."/>
            <person name="Hugenholtz P."/>
            <person name="Woyke T."/>
            <person name="Wu D."/>
            <person name="Tindall B."/>
            <person name="Pomrenke H."/>
            <person name="Brambilla E."/>
            <person name="Klenk H.-P."/>
            <person name="Eisen J.A."/>
        </authorList>
    </citation>
    <scope>NUCLEOTIDE SEQUENCE [LARGE SCALE GENOMIC DNA]</scope>
    <source>
        <strain evidence="4">ATCC BAA-1392 / DSM 18658 / VKM B-2454 / MOB10</strain>
    </source>
</reference>
<keyword evidence="2" id="KW-0812">Transmembrane</keyword>
<protein>
    <submittedName>
        <fullName evidence="3">Uncharacterized protein</fullName>
    </submittedName>
</protein>
<evidence type="ECO:0000256" key="2">
    <source>
        <dbReference type="SAM" id="Phobius"/>
    </source>
</evidence>
<keyword evidence="2" id="KW-0472">Membrane</keyword>
<dbReference type="HOGENOM" id="CLU_933506_0_0_0"/>
<gene>
    <name evidence="3" type="ordered locus">Sinac_5090</name>
</gene>
<sequence>MGYRTMKSDRGGFSWNIALFIAAAICFPMVRSCLDPVNPPVEATASPRLIARAPVEIQPPLLVKSEPVPPPVPVIPPPPVAVERVIPAPANPVQVAPPPVPVAKQEIPPAPVAIAAATPVEPASNAPAPVLEVERPAVLAPAPIRGPARADTLIKSAQNLEGMGKRSQAIDFYLTVVREYFGTTQGTLAAGKVRALGGNVPDLGETDRWIPAKEPEPVQAARYVPRPSGRPASTKSNSLDDDAVSYRTARAFSSGPRYSAPSSYTSRSSGPKTVQVRSYTRKDGTFVRSHVRSAPRRR</sequence>
<dbReference type="AlphaFoldDB" id="L0DJ00"/>
<organism evidence="3 4">
    <name type="scientific">Singulisphaera acidiphila (strain ATCC BAA-1392 / DSM 18658 / VKM B-2454 / MOB10)</name>
    <dbReference type="NCBI Taxonomy" id="886293"/>
    <lineage>
        <taxon>Bacteria</taxon>
        <taxon>Pseudomonadati</taxon>
        <taxon>Planctomycetota</taxon>
        <taxon>Planctomycetia</taxon>
        <taxon>Isosphaerales</taxon>
        <taxon>Isosphaeraceae</taxon>
        <taxon>Singulisphaera</taxon>
    </lineage>
</organism>
<feature type="transmembrane region" description="Helical" evidence="2">
    <location>
        <begin position="12"/>
        <end position="30"/>
    </location>
</feature>
<proteinExistence type="predicted"/>
<name>L0DJ00_SINAD</name>
<accession>L0DJ00</accession>
<keyword evidence="4" id="KW-1185">Reference proteome</keyword>
<feature type="region of interest" description="Disordered" evidence="1">
    <location>
        <begin position="202"/>
        <end position="298"/>
    </location>
</feature>
<dbReference type="STRING" id="886293.Sinac_5090"/>
<feature type="compositionally biased region" description="Basic residues" evidence="1">
    <location>
        <begin position="289"/>
        <end position="298"/>
    </location>
</feature>
<keyword evidence="2" id="KW-1133">Transmembrane helix</keyword>
<feature type="compositionally biased region" description="Low complexity" evidence="1">
    <location>
        <begin position="256"/>
        <end position="269"/>
    </location>
</feature>
<feature type="compositionally biased region" description="Basic and acidic residues" evidence="1">
    <location>
        <begin position="205"/>
        <end position="216"/>
    </location>
</feature>
<dbReference type="KEGG" id="saci:Sinac_5090"/>
<dbReference type="Proteomes" id="UP000010798">
    <property type="component" value="Chromosome"/>
</dbReference>
<evidence type="ECO:0000256" key="1">
    <source>
        <dbReference type="SAM" id="MobiDB-lite"/>
    </source>
</evidence>
<dbReference type="EMBL" id="CP003364">
    <property type="protein sequence ID" value="AGA29242.1"/>
    <property type="molecule type" value="Genomic_DNA"/>
</dbReference>
<evidence type="ECO:0000313" key="4">
    <source>
        <dbReference type="Proteomes" id="UP000010798"/>
    </source>
</evidence>
<evidence type="ECO:0000313" key="3">
    <source>
        <dbReference type="EMBL" id="AGA29242.1"/>
    </source>
</evidence>